<dbReference type="InterPro" id="IPR036514">
    <property type="entry name" value="SGNH_hydro_sf"/>
</dbReference>
<organism evidence="7 8">
    <name type="scientific">Agrilutibacter terrestris</name>
    <dbReference type="NCBI Taxonomy" id="2865112"/>
    <lineage>
        <taxon>Bacteria</taxon>
        <taxon>Pseudomonadati</taxon>
        <taxon>Pseudomonadota</taxon>
        <taxon>Gammaproteobacteria</taxon>
        <taxon>Lysobacterales</taxon>
        <taxon>Lysobacteraceae</taxon>
        <taxon>Agrilutibacter</taxon>
    </lineage>
</organism>
<accession>A0A7H0FUU2</accession>
<dbReference type="RefSeq" id="WP_187711254.1">
    <property type="nucleotide sequence ID" value="NZ_CP060820.1"/>
</dbReference>
<comment type="similarity">
    <text evidence="1">Belongs to the 'GDSL' lipolytic enzyme family.</text>
</comment>
<feature type="active site" evidence="4">
    <location>
        <position position="283"/>
    </location>
</feature>
<feature type="active site" evidence="4">
    <location>
        <position position="286"/>
    </location>
</feature>
<evidence type="ECO:0000256" key="1">
    <source>
        <dbReference type="ARBA" id="ARBA00008668"/>
    </source>
</evidence>
<dbReference type="Gene3D" id="2.40.128.130">
    <property type="entry name" value="Autotransporter beta-domain"/>
    <property type="match status" value="1"/>
</dbReference>
<dbReference type="KEGG" id="lsx:H8B22_09830"/>
<dbReference type="GO" id="GO:0016788">
    <property type="term" value="F:hydrolase activity, acting on ester bonds"/>
    <property type="evidence" value="ECO:0007669"/>
    <property type="project" value="InterPro"/>
</dbReference>
<dbReference type="Proteomes" id="UP000516018">
    <property type="component" value="Chromosome"/>
</dbReference>
<dbReference type="PANTHER" id="PTHR45648">
    <property type="entry name" value="GDSL LIPASE/ACYLHYDROLASE FAMILY PROTEIN (AFU_ORTHOLOGUE AFUA_4G14700)"/>
    <property type="match status" value="1"/>
</dbReference>
<evidence type="ECO:0000256" key="2">
    <source>
        <dbReference type="ARBA" id="ARBA00022729"/>
    </source>
</evidence>
<dbReference type="InterPro" id="IPR051058">
    <property type="entry name" value="GDSL_Est/Lipase"/>
</dbReference>
<dbReference type="InterPro" id="IPR017186">
    <property type="entry name" value="Lipase_autotranspt_EstA"/>
</dbReference>
<keyword evidence="3" id="KW-0378">Hydrolase</keyword>
<dbReference type="Pfam" id="PF00657">
    <property type="entry name" value="Lipase_GDSL"/>
    <property type="match status" value="1"/>
</dbReference>
<evidence type="ECO:0000256" key="4">
    <source>
        <dbReference type="PIRSR" id="PIRSR037375-1"/>
    </source>
</evidence>
<feature type="chain" id="PRO_5029021241" evidence="5">
    <location>
        <begin position="24"/>
        <end position="609"/>
    </location>
</feature>
<protein>
    <submittedName>
        <fullName evidence="7">Autotransporter domain-containing protein</fullName>
    </submittedName>
</protein>
<feature type="signal peptide" evidence="5">
    <location>
        <begin position="1"/>
        <end position="23"/>
    </location>
</feature>
<gene>
    <name evidence="7" type="ORF">H8B22_09830</name>
</gene>
<dbReference type="SMART" id="SM00869">
    <property type="entry name" value="Autotransporter"/>
    <property type="match status" value="1"/>
</dbReference>
<evidence type="ECO:0000256" key="3">
    <source>
        <dbReference type="ARBA" id="ARBA00022801"/>
    </source>
</evidence>
<dbReference type="PANTHER" id="PTHR45648:SF22">
    <property type="entry name" value="GDSL LIPASE_ACYLHYDROLASE FAMILY PROTEIN (AFU_ORTHOLOGUE AFUA_4G14700)"/>
    <property type="match status" value="1"/>
</dbReference>
<dbReference type="EMBL" id="CP060820">
    <property type="protein sequence ID" value="QNP39808.1"/>
    <property type="molecule type" value="Genomic_DNA"/>
</dbReference>
<evidence type="ECO:0000256" key="5">
    <source>
        <dbReference type="SAM" id="SignalP"/>
    </source>
</evidence>
<dbReference type="PIRSF" id="PIRSF037375">
    <property type="entry name" value="Autotrns_EstA"/>
    <property type="match status" value="1"/>
</dbReference>
<dbReference type="InterPro" id="IPR036709">
    <property type="entry name" value="Autotransporte_beta_dom_sf"/>
</dbReference>
<evidence type="ECO:0000259" key="6">
    <source>
        <dbReference type="PROSITE" id="PS51208"/>
    </source>
</evidence>
<dbReference type="SUPFAM" id="SSF52266">
    <property type="entry name" value="SGNH hydrolase"/>
    <property type="match status" value="1"/>
</dbReference>
<keyword evidence="8" id="KW-1185">Reference proteome</keyword>
<reference evidence="7 8" key="1">
    <citation type="submission" date="2020-08" db="EMBL/GenBank/DDBJ databases">
        <title>Lysobacter sp. II4 sp. nov., isolated from soil.</title>
        <authorList>
            <person name="Woo C.Y."/>
            <person name="Kim J."/>
        </authorList>
    </citation>
    <scope>NUCLEOTIDE SEQUENCE [LARGE SCALE GENOMIC DNA]</scope>
    <source>
        <strain evidence="7 8">II4</strain>
    </source>
</reference>
<evidence type="ECO:0000313" key="7">
    <source>
        <dbReference type="EMBL" id="QNP39808.1"/>
    </source>
</evidence>
<proteinExistence type="inferred from homology"/>
<dbReference type="PROSITE" id="PS51208">
    <property type="entry name" value="AUTOTRANSPORTER"/>
    <property type="match status" value="1"/>
</dbReference>
<name>A0A7H0FUU2_9GAMM</name>
<dbReference type="Pfam" id="PF03797">
    <property type="entry name" value="Autotransporter"/>
    <property type="match status" value="1"/>
</dbReference>
<feature type="domain" description="Autotransporter" evidence="6">
    <location>
        <begin position="334"/>
        <end position="609"/>
    </location>
</feature>
<keyword evidence="2 5" id="KW-0732">Signal</keyword>
<evidence type="ECO:0000313" key="8">
    <source>
        <dbReference type="Proteomes" id="UP000516018"/>
    </source>
</evidence>
<feature type="active site" description="Nucleophile" evidence="4">
    <location>
        <position position="35"/>
    </location>
</feature>
<dbReference type="InterPro" id="IPR005546">
    <property type="entry name" value="Autotransporte_beta"/>
</dbReference>
<dbReference type="SUPFAM" id="SSF103515">
    <property type="entry name" value="Autotransporter"/>
    <property type="match status" value="1"/>
</dbReference>
<dbReference type="AlphaFoldDB" id="A0A7H0FUU2"/>
<dbReference type="CDD" id="cd01847">
    <property type="entry name" value="Triacylglycerol_lipase_like"/>
    <property type="match status" value="1"/>
</dbReference>
<sequence>MMKKPARRLLAAALALATAPAFAGPFTQTVFFGDSLTDSGFYRPFLVQNAGPSAATVGRFTTNPGLVWAEYLANYYGTNAAPAWGLTNTGIVADTGSNYAAGGATVKPGPGFPPSVPTQFAPSLGTQVTAYLARNGGRADPNALYTVWGGANDLFFALNGAITTQQFLGSAQTQVGLVNTLTVAGARYILVPTMPDVGLTPFGLSQGAAGSAGITALVNGYNQTLFGGLAQQNLRVIPLDTFHLLREISAAPATYGFNSATIPACAGTSLTCVSVGSGRAFADGVHPSSEAHAILAQYAVSVLEAPGQVALLPNSASMVGRSRAERVAAHASAPQADGMKWWSDVRGDFQRYGDGDVYDGAGPTLTFGVDWNSGNFVYGAFAGYGRQGMDFGQRKGSFDQTDLTLGGFAGWYGEGGGWVNAQLSWSQVDFDVDREVVLGPAVRKHSGSADGENLTGGVSAGWEFGEGALRHGPVLSVLAQRIDVDGYAEDGADLSTALAYPDQSFDSLIGSVGWQASYVINDHLQPYARLTADREFEDAPEEAFAQLQSMPGTAPYAVPGVQFDQDYSTLTFGARTKLFGLDANIGTSVTAGQKGANHATLFATIGSNF</sequence>
<dbReference type="InterPro" id="IPR001087">
    <property type="entry name" value="GDSL"/>
</dbReference>
<dbReference type="Gene3D" id="3.40.50.1110">
    <property type="entry name" value="SGNH hydrolase"/>
    <property type="match status" value="1"/>
</dbReference>